<gene>
    <name evidence="2" type="ORF">ACJIZ3_025306</name>
</gene>
<dbReference type="AlphaFoldDB" id="A0ABD3TWT7"/>
<organism evidence="2 3">
    <name type="scientific">Penstemon smallii</name>
    <dbReference type="NCBI Taxonomy" id="265156"/>
    <lineage>
        <taxon>Eukaryota</taxon>
        <taxon>Viridiplantae</taxon>
        <taxon>Streptophyta</taxon>
        <taxon>Embryophyta</taxon>
        <taxon>Tracheophyta</taxon>
        <taxon>Spermatophyta</taxon>
        <taxon>Magnoliopsida</taxon>
        <taxon>eudicotyledons</taxon>
        <taxon>Gunneridae</taxon>
        <taxon>Pentapetalae</taxon>
        <taxon>asterids</taxon>
        <taxon>lamiids</taxon>
        <taxon>Lamiales</taxon>
        <taxon>Plantaginaceae</taxon>
        <taxon>Cheloneae</taxon>
        <taxon>Penstemon</taxon>
    </lineage>
</organism>
<keyword evidence="1" id="KW-0812">Transmembrane</keyword>
<reference evidence="2 3" key="1">
    <citation type="submission" date="2024-12" db="EMBL/GenBank/DDBJ databases">
        <title>The unique morphological basis and parallel evolutionary history of personate flowers in Penstemon.</title>
        <authorList>
            <person name="Depatie T.H."/>
            <person name="Wessinger C.A."/>
        </authorList>
    </citation>
    <scope>NUCLEOTIDE SEQUENCE [LARGE SCALE GENOMIC DNA]</scope>
    <source>
        <strain evidence="2">WTNN_2</strain>
        <tissue evidence="2">Leaf</tissue>
    </source>
</reference>
<name>A0ABD3TWT7_9LAMI</name>
<protein>
    <submittedName>
        <fullName evidence="2">Uncharacterized protein</fullName>
    </submittedName>
</protein>
<keyword evidence="3" id="KW-1185">Reference proteome</keyword>
<evidence type="ECO:0000256" key="1">
    <source>
        <dbReference type="SAM" id="Phobius"/>
    </source>
</evidence>
<evidence type="ECO:0000313" key="2">
    <source>
        <dbReference type="EMBL" id="KAL3840715.1"/>
    </source>
</evidence>
<sequence>MGLWISRVHVAFRRIFCLLLNRIIWAVASFLFVHATWVPWYSFTVCNDFHSYAAASGLFFMLFYATQLLHGNGVNNIHGVVLHSADLGITVEKLF</sequence>
<dbReference type="Proteomes" id="UP001634393">
    <property type="component" value="Unassembled WGS sequence"/>
</dbReference>
<evidence type="ECO:0000313" key="3">
    <source>
        <dbReference type="Proteomes" id="UP001634393"/>
    </source>
</evidence>
<feature type="transmembrane region" description="Helical" evidence="1">
    <location>
        <begin position="49"/>
        <end position="69"/>
    </location>
</feature>
<feature type="transmembrane region" description="Helical" evidence="1">
    <location>
        <begin position="15"/>
        <end position="37"/>
    </location>
</feature>
<keyword evidence="1" id="KW-1133">Transmembrane helix</keyword>
<proteinExistence type="predicted"/>
<accession>A0ABD3TWT7</accession>
<dbReference type="EMBL" id="JBJXBP010000003">
    <property type="protein sequence ID" value="KAL3840715.1"/>
    <property type="molecule type" value="Genomic_DNA"/>
</dbReference>
<comment type="caution">
    <text evidence="2">The sequence shown here is derived from an EMBL/GenBank/DDBJ whole genome shotgun (WGS) entry which is preliminary data.</text>
</comment>
<keyword evidence="1" id="KW-0472">Membrane</keyword>